<gene>
    <name evidence="2" type="ORF">K0O23_01015</name>
</gene>
<keyword evidence="3" id="KW-1185">Reference proteome</keyword>
<evidence type="ECO:0000313" key="3">
    <source>
        <dbReference type="Proteomes" id="UP000813018"/>
    </source>
</evidence>
<feature type="transmembrane region" description="Helical" evidence="1">
    <location>
        <begin position="58"/>
        <end position="75"/>
    </location>
</feature>
<keyword evidence="1" id="KW-1133">Transmembrane helix</keyword>
<organism evidence="2 3">
    <name type="scientific">Pontibacter aydingkolensis</name>
    <dbReference type="NCBI Taxonomy" id="1911536"/>
    <lineage>
        <taxon>Bacteria</taxon>
        <taxon>Pseudomonadati</taxon>
        <taxon>Bacteroidota</taxon>
        <taxon>Cytophagia</taxon>
        <taxon>Cytophagales</taxon>
        <taxon>Hymenobacteraceae</taxon>
        <taxon>Pontibacter</taxon>
    </lineage>
</organism>
<reference evidence="2 3" key="1">
    <citation type="journal article" date="2016" name="Int. J. Syst. Evol. Microbiol.">
        <title>Pontibacter aydingkolensis sp. nov., isolated from soil of a salt lake.</title>
        <authorList>
            <person name="Osman G."/>
            <person name="Zhang T."/>
            <person name="Lou K."/>
            <person name="Gao Y."/>
            <person name="Chang W."/>
            <person name="Lin Q."/>
            <person name="Yang H.M."/>
            <person name="Huo X.D."/>
            <person name="Wang N."/>
        </authorList>
    </citation>
    <scope>NUCLEOTIDE SEQUENCE [LARGE SCALE GENOMIC DNA]</scope>
    <source>
        <strain evidence="2 3">KACC 19255</strain>
    </source>
</reference>
<comment type="caution">
    <text evidence="2">The sequence shown here is derived from an EMBL/GenBank/DDBJ whole genome shotgun (WGS) entry which is preliminary data.</text>
</comment>
<protein>
    <submittedName>
        <fullName evidence="2">Uncharacterized protein</fullName>
    </submittedName>
</protein>
<proteinExistence type="predicted"/>
<name>A0ABS7CP60_9BACT</name>
<feature type="transmembrane region" description="Helical" evidence="1">
    <location>
        <begin position="21"/>
        <end position="42"/>
    </location>
</feature>
<evidence type="ECO:0000313" key="2">
    <source>
        <dbReference type="EMBL" id="MBW7465632.1"/>
    </source>
</evidence>
<keyword evidence="1" id="KW-0472">Membrane</keyword>
<sequence length="95" mass="11011">MNEKEQAFINTWQKYHERGKAAYMAGYALIYAVITLAITIMFRWGDAPVKDLLLSQEFLTKLVLFTLIGLILANFKWKSNENKYSDIKSKARQSC</sequence>
<evidence type="ECO:0000256" key="1">
    <source>
        <dbReference type="SAM" id="Phobius"/>
    </source>
</evidence>
<dbReference type="Proteomes" id="UP000813018">
    <property type="component" value="Unassembled WGS sequence"/>
</dbReference>
<accession>A0ABS7CP60</accession>
<keyword evidence="1" id="KW-0812">Transmembrane</keyword>
<dbReference type="EMBL" id="JAHYXK010000001">
    <property type="protein sequence ID" value="MBW7465632.1"/>
    <property type="molecule type" value="Genomic_DNA"/>
</dbReference>
<dbReference type="RefSeq" id="WP_219875518.1">
    <property type="nucleotide sequence ID" value="NZ_JAHYXK010000001.1"/>
</dbReference>